<comment type="caution">
    <text evidence="1">The sequence shown here is derived from an EMBL/GenBank/DDBJ whole genome shotgun (WGS) entry which is preliminary data.</text>
</comment>
<dbReference type="AlphaFoldDB" id="A0A8T1V6N6"/>
<accession>A0A8T1V6N6</accession>
<evidence type="ECO:0000313" key="1">
    <source>
        <dbReference type="EMBL" id="KAG7375940.1"/>
    </source>
</evidence>
<evidence type="ECO:0000313" key="2">
    <source>
        <dbReference type="Proteomes" id="UP000694044"/>
    </source>
</evidence>
<organism evidence="1 2">
    <name type="scientific">Phytophthora pseudosyringae</name>
    <dbReference type="NCBI Taxonomy" id="221518"/>
    <lineage>
        <taxon>Eukaryota</taxon>
        <taxon>Sar</taxon>
        <taxon>Stramenopiles</taxon>
        <taxon>Oomycota</taxon>
        <taxon>Peronosporomycetes</taxon>
        <taxon>Peronosporales</taxon>
        <taxon>Peronosporaceae</taxon>
        <taxon>Phytophthora</taxon>
    </lineage>
</organism>
<dbReference type="Proteomes" id="UP000694044">
    <property type="component" value="Unassembled WGS sequence"/>
</dbReference>
<proteinExistence type="predicted"/>
<keyword evidence="2" id="KW-1185">Reference proteome</keyword>
<sequence length="195" mass="21386">MSNPFGRSFSHSSYPEPKLIHMDLTIAQSVIKESCALVLTANKSGLAGVDATKACAGLRARCVNAQLYPPPHFRRLWRALSGPRVRSLAPNDELPPVSGGIASVFVISPRNFDIGNNNIRQQHTTVGLPVAAASDCPRNDRRRPRVNPQLAEACRRIRSAAIALGSKHRDYQRESWAPRPVRVKPVPSNPALMQL</sequence>
<gene>
    <name evidence="1" type="ORF">PHYPSEUDO_014828</name>
</gene>
<protein>
    <submittedName>
        <fullName evidence="1">Uncharacterized protein</fullName>
    </submittedName>
</protein>
<name>A0A8T1V6N6_9STRA</name>
<dbReference type="EMBL" id="JAGDFM010000871">
    <property type="protein sequence ID" value="KAG7375940.1"/>
    <property type="molecule type" value="Genomic_DNA"/>
</dbReference>
<reference evidence="1" key="1">
    <citation type="submission" date="2021-02" db="EMBL/GenBank/DDBJ databases">
        <authorList>
            <person name="Palmer J.M."/>
        </authorList>
    </citation>
    <scope>NUCLEOTIDE SEQUENCE</scope>
    <source>
        <strain evidence="1">SCRP734</strain>
    </source>
</reference>
<dbReference type="OrthoDB" id="8954335at2759"/>